<dbReference type="EMBL" id="LXQA010835476">
    <property type="protein sequence ID" value="MCI73297.1"/>
    <property type="molecule type" value="Genomic_DNA"/>
</dbReference>
<evidence type="ECO:0000313" key="2">
    <source>
        <dbReference type="Proteomes" id="UP000265520"/>
    </source>
</evidence>
<protein>
    <submittedName>
        <fullName evidence="1">Uncharacterized protein</fullName>
    </submittedName>
</protein>
<name>A0A392UKL2_9FABA</name>
<evidence type="ECO:0000313" key="1">
    <source>
        <dbReference type="EMBL" id="MCI73297.1"/>
    </source>
</evidence>
<dbReference type="AlphaFoldDB" id="A0A392UKL2"/>
<dbReference type="Proteomes" id="UP000265520">
    <property type="component" value="Unassembled WGS sequence"/>
</dbReference>
<keyword evidence="2" id="KW-1185">Reference proteome</keyword>
<sequence>MELHWNRWLEELFLSPGGTLLHRTERTLAFYAL</sequence>
<comment type="caution">
    <text evidence="1">The sequence shown here is derived from an EMBL/GenBank/DDBJ whole genome shotgun (WGS) entry which is preliminary data.</text>
</comment>
<organism evidence="1 2">
    <name type="scientific">Trifolium medium</name>
    <dbReference type="NCBI Taxonomy" id="97028"/>
    <lineage>
        <taxon>Eukaryota</taxon>
        <taxon>Viridiplantae</taxon>
        <taxon>Streptophyta</taxon>
        <taxon>Embryophyta</taxon>
        <taxon>Tracheophyta</taxon>
        <taxon>Spermatophyta</taxon>
        <taxon>Magnoliopsida</taxon>
        <taxon>eudicotyledons</taxon>
        <taxon>Gunneridae</taxon>
        <taxon>Pentapetalae</taxon>
        <taxon>rosids</taxon>
        <taxon>fabids</taxon>
        <taxon>Fabales</taxon>
        <taxon>Fabaceae</taxon>
        <taxon>Papilionoideae</taxon>
        <taxon>50 kb inversion clade</taxon>
        <taxon>NPAAA clade</taxon>
        <taxon>Hologalegina</taxon>
        <taxon>IRL clade</taxon>
        <taxon>Trifolieae</taxon>
        <taxon>Trifolium</taxon>
    </lineage>
</organism>
<accession>A0A392UKL2</accession>
<reference evidence="1 2" key="1">
    <citation type="journal article" date="2018" name="Front. Plant Sci.">
        <title>Red Clover (Trifolium pratense) and Zigzag Clover (T. medium) - A Picture of Genomic Similarities and Differences.</title>
        <authorList>
            <person name="Dluhosova J."/>
            <person name="Istvanek J."/>
            <person name="Nedelnik J."/>
            <person name="Repkova J."/>
        </authorList>
    </citation>
    <scope>NUCLEOTIDE SEQUENCE [LARGE SCALE GENOMIC DNA]</scope>
    <source>
        <strain evidence="2">cv. 10/8</strain>
        <tissue evidence="1">Leaf</tissue>
    </source>
</reference>
<proteinExistence type="predicted"/>